<proteinExistence type="predicted"/>
<dbReference type="PANTHER" id="PTHR41294:SF1">
    <property type="entry name" value="CADMIUM-INDUCED PROTEIN CADI"/>
    <property type="match status" value="1"/>
</dbReference>
<keyword evidence="3" id="KW-1185">Reference proteome</keyword>
<dbReference type="Gene3D" id="3.10.180.10">
    <property type="entry name" value="2,3-Dihydroxybiphenyl 1,2-Dioxygenase, domain 1"/>
    <property type="match status" value="1"/>
</dbReference>
<dbReference type="InterPro" id="IPR029068">
    <property type="entry name" value="Glyas_Bleomycin-R_OHBP_Dase"/>
</dbReference>
<feature type="domain" description="VOC" evidence="1">
    <location>
        <begin position="13"/>
        <end position="129"/>
    </location>
</feature>
<sequence length="149" mass="15780">MTSTAASTAIDTSRVQLALRVADLEAAVEFYRRLFGAEPAKRRPGYANFAIASPPLKLVLIEGEPGRDTVLDHLGVEVPTSAEVSAAAARLAASGLATEEEQDRACCYAVQDKVWVEAPGKEPWEIYTVKADADTLSPAGAEPCRAGCC</sequence>
<dbReference type="PROSITE" id="PS51819">
    <property type="entry name" value="VOC"/>
    <property type="match status" value="1"/>
</dbReference>
<gene>
    <name evidence="2" type="ORF">GCM10009547_15760</name>
</gene>
<dbReference type="InterPro" id="IPR049789">
    <property type="entry name" value="ArsI/CadI-like"/>
</dbReference>
<dbReference type="PANTHER" id="PTHR41294">
    <property type="entry name" value="CADMIUM-INDUCED PROTEIN CADI"/>
    <property type="match status" value="1"/>
</dbReference>
<evidence type="ECO:0000313" key="3">
    <source>
        <dbReference type="Proteomes" id="UP001500957"/>
    </source>
</evidence>
<dbReference type="Proteomes" id="UP001500957">
    <property type="component" value="Unassembled WGS sequence"/>
</dbReference>
<organism evidence="2 3">
    <name type="scientific">Sporichthya brevicatena</name>
    <dbReference type="NCBI Taxonomy" id="171442"/>
    <lineage>
        <taxon>Bacteria</taxon>
        <taxon>Bacillati</taxon>
        <taxon>Actinomycetota</taxon>
        <taxon>Actinomycetes</taxon>
        <taxon>Sporichthyales</taxon>
        <taxon>Sporichthyaceae</taxon>
        <taxon>Sporichthya</taxon>
    </lineage>
</organism>
<evidence type="ECO:0000259" key="1">
    <source>
        <dbReference type="PROSITE" id="PS51819"/>
    </source>
</evidence>
<dbReference type="SUPFAM" id="SSF54593">
    <property type="entry name" value="Glyoxalase/Bleomycin resistance protein/Dihydroxybiphenyl dioxygenase"/>
    <property type="match status" value="1"/>
</dbReference>
<dbReference type="RefSeq" id="WP_344603364.1">
    <property type="nucleotide sequence ID" value="NZ_BAAAHE010000011.1"/>
</dbReference>
<reference evidence="2 3" key="1">
    <citation type="journal article" date="2019" name="Int. J. Syst. Evol. Microbiol.">
        <title>The Global Catalogue of Microorganisms (GCM) 10K type strain sequencing project: providing services to taxonomists for standard genome sequencing and annotation.</title>
        <authorList>
            <consortium name="The Broad Institute Genomics Platform"/>
            <consortium name="The Broad Institute Genome Sequencing Center for Infectious Disease"/>
            <person name="Wu L."/>
            <person name="Ma J."/>
        </authorList>
    </citation>
    <scope>NUCLEOTIDE SEQUENCE [LARGE SCALE GENOMIC DNA]</scope>
    <source>
        <strain evidence="2 3">JCM 10671</strain>
    </source>
</reference>
<dbReference type="InterPro" id="IPR004360">
    <property type="entry name" value="Glyas_Fos-R_dOase_dom"/>
</dbReference>
<dbReference type="InterPro" id="IPR037523">
    <property type="entry name" value="VOC_core"/>
</dbReference>
<name>A0ABN1GMS0_9ACTN</name>
<protein>
    <submittedName>
        <fullName evidence="2">ArsI/CadI family heavy metal resistance metalloenzyme</fullName>
    </submittedName>
</protein>
<dbReference type="InterPro" id="IPR052393">
    <property type="entry name" value="Cadmium-induced_rsp"/>
</dbReference>
<accession>A0ABN1GMS0</accession>
<dbReference type="NCBIfam" id="NF041414">
    <property type="entry name" value="ArsI_CadI_VOC"/>
    <property type="match status" value="1"/>
</dbReference>
<comment type="caution">
    <text evidence="2">The sequence shown here is derived from an EMBL/GenBank/DDBJ whole genome shotgun (WGS) entry which is preliminary data.</text>
</comment>
<dbReference type="EMBL" id="BAAAHE010000011">
    <property type="protein sequence ID" value="GAA0614747.1"/>
    <property type="molecule type" value="Genomic_DNA"/>
</dbReference>
<evidence type="ECO:0000313" key="2">
    <source>
        <dbReference type="EMBL" id="GAA0614747.1"/>
    </source>
</evidence>
<dbReference type="Pfam" id="PF00903">
    <property type="entry name" value="Glyoxalase"/>
    <property type="match status" value="1"/>
</dbReference>